<sequence length="164" mass="17548">MTTQQPDAGARAAWVAHLADRVTALADGQALTVSAPEEAQRPVRLRKARLGGFVPARHVPVAPWVRLERVDDLLRGHCVGGEVVGGSFPLAPEEDAALLALGWHRPSPAEGQDYLRFWPDDVPQGPFLPREEAERAAAMVAATFREVLLPPDTSGLPTLGPAEG</sequence>
<dbReference type="Pfam" id="PF22552">
    <property type="entry name" value="TY-Chap3"/>
    <property type="match status" value="1"/>
</dbReference>
<protein>
    <recommendedName>
        <fullName evidence="1">TY-Chap N-terminal domain-containing protein</fullName>
    </recommendedName>
</protein>
<reference evidence="3" key="1">
    <citation type="journal article" date="2019" name="Int. J. Syst. Evol. Microbiol.">
        <title>The Global Catalogue of Microorganisms (GCM) 10K type strain sequencing project: providing services to taxonomists for standard genome sequencing and annotation.</title>
        <authorList>
            <consortium name="The Broad Institute Genomics Platform"/>
            <consortium name="The Broad Institute Genome Sequencing Center for Infectious Disease"/>
            <person name="Wu L."/>
            <person name="Ma J."/>
        </authorList>
    </citation>
    <scope>NUCLEOTIDE SEQUENCE [LARGE SCALE GENOMIC DNA]</scope>
    <source>
        <strain evidence="3">JCM 17809</strain>
    </source>
</reference>
<gene>
    <name evidence="2" type="ORF">GCM10023168_25650</name>
</gene>
<evidence type="ECO:0000313" key="2">
    <source>
        <dbReference type="EMBL" id="GAA4408398.1"/>
    </source>
</evidence>
<dbReference type="RefSeq" id="WP_345206591.1">
    <property type="nucleotide sequence ID" value="NZ_BAABGM010000015.1"/>
</dbReference>
<proteinExistence type="predicted"/>
<dbReference type="InterPro" id="IPR054344">
    <property type="entry name" value="TY-Chap_N"/>
</dbReference>
<organism evidence="2 3">
    <name type="scientific">Fodinibacter luteus</name>
    <dbReference type="NCBI Taxonomy" id="552064"/>
    <lineage>
        <taxon>Bacteria</taxon>
        <taxon>Bacillati</taxon>
        <taxon>Actinomycetota</taxon>
        <taxon>Actinomycetes</taxon>
        <taxon>Micrococcales</taxon>
        <taxon>Intrasporangiaceae</taxon>
        <taxon>Fodinibacter (ex Wang et al. 2009)</taxon>
    </lineage>
</organism>
<evidence type="ECO:0000259" key="1">
    <source>
        <dbReference type="Pfam" id="PF22552"/>
    </source>
</evidence>
<comment type="caution">
    <text evidence="2">The sequence shown here is derived from an EMBL/GenBank/DDBJ whole genome shotgun (WGS) entry which is preliminary data.</text>
</comment>
<dbReference type="EMBL" id="BAABGM010000015">
    <property type="protein sequence ID" value="GAA4408398.1"/>
    <property type="molecule type" value="Genomic_DNA"/>
</dbReference>
<evidence type="ECO:0000313" key="3">
    <source>
        <dbReference type="Proteomes" id="UP001500945"/>
    </source>
</evidence>
<accession>A0ABP8KKG5</accession>
<feature type="domain" description="TY-Chap N-terminal" evidence="1">
    <location>
        <begin position="15"/>
        <end position="150"/>
    </location>
</feature>
<name>A0ABP8KKG5_9MICO</name>
<keyword evidence="3" id="KW-1185">Reference proteome</keyword>
<dbReference type="Proteomes" id="UP001500945">
    <property type="component" value="Unassembled WGS sequence"/>
</dbReference>